<proteinExistence type="predicted"/>
<accession>A0AA88KJ35</accession>
<evidence type="ECO:0000259" key="2">
    <source>
        <dbReference type="Pfam" id="PF02750"/>
    </source>
</evidence>
<dbReference type="Pfam" id="PF02750">
    <property type="entry name" value="Synapsin_C"/>
    <property type="match status" value="1"/>
</dbReference>
<dbReference type="GO" id="GO:0005524">
    <property type="term" value="F:ATP binding"/>
    <property type="evidence" value="ECO:0007669"/>
    <property type="project" value="InterPro"/>
</dbReference>
<evidence type="ECO:0000313" key="3">
    <source>
        <dbReference type="EMBL" id="KAG2382862.1"/>
    </source>
</evidence>
<dbReference type="PANTHER" id="PTHR10841">
    <property type="entry name" value="SYNAPSIN"/>
    <property type="match status" value="1"/>
</dbReference>
<dbReference type="InterPro" id="IPR016185">
    <property type="entry name" value="PreATP-grasp_dom_sf"/>
</dbReference>
<evidence type="ECO:0000313" key="4">
    <source>
        <dbReference type="Proteomes" id="UP000816034"/>
    </source>
</evidence>
<name>A0AA88KJ35_NAELO</name>
<feature type="domain" description="Synapsin ATP-binding" evidence="2">
    <location>
        <begin position="122"/>
        <end position="341"/>
    </location>
</feature>
<dbReference type="SUPFAM" id="SSF56059">
    <property type="entry name" value="Glutathione synthetase ATP-binding domain-like"/>
    <property type="match status" value="1"/>
</dbReference>
<dbReference type="Pfam" id="PF02078">
    <property type="entry name" value="Synapsin"/>
    <property type="match status" value="1"/>
</dbReference>
<gene>
    <name evidence="3" type="ORF">C9374_004829</name>
</gene>
<protein>
    <recommendedName>
        <fullName evidence="5">Synapsin</fullName>
    </recommendedName>
</protein>
<dbReference type="Proteomes" id="UP000816034">
    <property type="component" value="Unassembled WGS sequence"/>
</dbReference>
<dbReference type="Gene3D" id="3.30.1490.20">
    <property type="entry name" value="ATP-grasp fold, A domain"/>
    <property type="match status" value="1"/>
</dbReference>
<dbReference type="InterPro" id="IPR020898">
    <property type="entry name" value="Synapsin_ATP-bd_dom"/>
</dbReference>
<dbReference type="AlphaFoldDB" id="A0AA88KJ35"/>
<evidence type="ECO:0000259" key="1">
    <source>
        <dbReference type="Pfam" id="PF02078"/>
    </source>
</evidence>
<dbReference type="InterPro" id="IPR013815">
    <property type="entry name" value="ATP_grasp_subdomain_1"/>
</dbReference>
<dbReference type="RefSeq" id="XP_044548541.1">
    <property type="nucleotide sequence ID" value="XM_044694511.1"/>
</dbReference>
<evidence type="ECO:0008006" key="5">
    <source>
        <dbReference type="Google" id="ProtNLM"/>
    </source>
</evidence>
<dbReference type="PANTHER" id="PTHR10841:SF17">
    <property type="entry name" value="SYNAPSIN"/>
    <property type="match status" value="1"/>
</dbReference>
<dbReference type="Gene3D" id="3.30.470.20">
    <property type="entry name" value="ATP-grasp fold, B domain"/>
    <property type="match status" value="1"/>
</dbReference>
<dbReference type="Gene3D" id="3.40.50.20">
    <property type="match status" value="1"/>
</dbReference>
<reference evidence="3 4" key="1">
    <citation type="journal article" date="2018" name="BMC Genomics">
        <title>The genome of Naegleria lovaniensis, the basis for a comparative approach to unravel pathogenicity factors of the human pathogenic amoeba N. fowleri.</title>
        <authorList>
            <person name="Liechti N."/>
            <person name="Schurch N."/>
            <person name="Bruggmann R."/>
            <person name="Wittwer M."/>
        </authorList>
    </citation>
    <scope>NUCLEOTIDE SEQUENCE [LARGE SCALE GENOMIC DNA]</scope>
    <source>
        <strain evidence="3 4">ATCC 30569</strain>
    </source>
</reference>
<comment type="caution">
    <text evidence="3">The sequence shown here is derived from an EMBL/GenBank/DDBJ whole genome shotgun (WGS) entry which is preliminary data.</text>
</comment>
<dbReference type="InterPro" id="IPR020897">
    <property type="entry name" value="Synapsin_pre-ATP-grasp_dom"/>
</dbReference>
<dbReference type="GeneID" id="68097284"/>
<feature type="domain" description="Synapsin pre-ATP-grasp" evidence="1">
    <location>
        <begin position="6"/>
        <end position="118"/>
    </location>
</feature>
<sequence>MSSSDPFIILIIDSEQIHWDQIFSEQPDFISKYNIQIEQTTWENILSVTSFNENFTSKSKRCEVTMRPYKTKCSHNEQRNKQRVCRPQFVLVRKLVQGLKIDQHDYTNHLLGMIHCNLDSVNNLKSIYLNLQRPIIHGILTQIRDDKGYDKFPLIDQYYYSEPHTILFTPNSSENKVVLKVGSAEAGYGKVLLNNDSGTLRDFAGVVTRYNDFMTCEPFISNRKCDIRVQKIGKNIRVYERVSSNWKGNVGNSILKEVEVKKHYKDWIKWVDEAMKREIGCELDIFTLDAILVETIETGKTTPVITKEYILEINDSASGLAPENLEKDLRLIRDLVIEKIKK</sequence>
<dbReference type="SUPFAM" id="SSF52440">
    <property type="entry name" value="PreATP-grasp domain"/>
    <property type="match status" value="1"/>
</dbReference>
<dbReference type="EMBL" id="PYSW02000022">
    <property type="protein sequence ID" value="KAG2382862.1"/>
    <property type="molecule type" value="Genomic_DNA"/>
</dbReference>
<keyword evidence="4" id="KW-1185">Reference proteome</keyword>
<organism evidence="3 4">
    <name type="scientific">Naegleria lovaniensis</name>
    <name type="common">Amoeba</name>
    <dbReference type="NCBI Taxonomy" id="51637"/>
    <lineage>
        <taxon>Eukaryota</taxon>
        <taxon>Discoba</taxon>
        <taxon>Heterolobosea</taxon>
        <taxon>Tetramitia</taxon>
        <taxon>Eutetramitia</taxon>
        <taxon>Vahlkampfiidae</taxon>
        <taxon>Naegleria</taxon>
    </lineage>
</organism>